<evidence type="ECO:0000313" key="4">
    <source>
        <dbReference type="Proteomes" id="UP001279734"/>
    </source>
</evidence>
<sequence length="512" mass="55097">MTTADGRDFRIEESTIAGIHKAFTEKKLTCRQLVDHYLNQIEALNPLLRAVVEVNPDAGDLADDADTRWEACGGDGRLLGELHGIPVLVKDSIGTGDKLNTTAGSYSLLGSVVARDATVVERLRLAGAILMGKASMSEWYRIRSLDRLPNGWCARSGQGVNPYVKSADPCGSSSGSAISVAANMVAVSLGTDTHSSIICPSDHNSVVGIRPTVGLVSRAGVIPISSRQDTVGPICRTVSDAVFVLDAIVGFDPRDGEATKRSSGLIPDGGYKQFLNADGLRGKRLGVVRHPFVTALHGSIVAQAFEHHLHALRENGATLLDNLEIENVDRILNPRQSGEITAMMADFKLSINEYLNGLVSSPVRSLADIIAFNEKNAELEKNNEYGQDGLIEAENTSLSEEEAKKIVETLDELSQEGFEKMMRENELDAMVTPGTMAIPVMAIGGYPGITVPGGYDEDGKPFGMLFSGLKGMEPKLIEIAYAFELATRVRQPPSFGSPERDVHSPVHDLDVF</sequence>
<organism evidence="3 4">
    <name type="scientific">Nepenthes gracilis</name>
    <name type="common">Slender pitcher plant</name>
    <dbReference type="NCBI Taxonomy" id="150966"/>
    <lineage>
        <taxon>Eukaryota</taxon>
        <taxon>Viridiplantae</taxon>
        <taxon>Streptophyta</taxon>
        <taxon>Embryophyta</taxon>
        <taxon>Tracheophyta</taxon>
        <taxon>Spermatophyta</taxon>
        <taxon>Magnoliopsida</taxon>
        <taxon>eudicotyledons</taxon>
        <taxon>Gunneridae</taxon>
        <taxon>Pentapetalae</taxon>
        <taxon>Caryophyllales</taxon>
        <taxon>Nepenthaceae</taxon>
        <taxon>Nepenthes</taxon>
    </lineage>
</organism>
<feature type="compositionally biased region" description="Basic and acidic residues" evidence="1">
    <location>
        <begin position="498"/>
        <end position="512"/>
    </location>
</feature>
<dbReference type="Gene3D" id="3.90.1300.10">
    <property type="entry name" value="Amidase signature (AS) domain"/>
    <property type="match status" value="1"/>
</dbReference>
<dbReference type="InterPro" id="IPR023631">
    <property type="entry name" value="Amidase_dom"/>
</dbReference>
<dbReference type="InterPro" id="IPR036928">
    <property type="entry name" value="AS_sf"/>
</dbReference>
<dbReference type="AlphaFoldDB" id="A0AAD3SNJ6"/>
<dbReference type="EMBL" id="BSYO01000013">
    <property type="protein sequence ID" value="GMH13541.1"/>
    <property type="molecule type" value="Genomic_DNA"/>
</dbReference>
<feature type="domain" description="Amidase" evidence="2">
    <location>
        <begin position="33"/>
        <end position="473"/>
    </location>
</feature>
<accession>A0AAD3SNJ6</accession>
<dbReference type="Pfam" id="PF01425">
    <property type="entry name" value="Amidase"/>
    <property type="match status" value="1"/>
</dbReference>
<keyword evidence="4" id="KW-1185">Reference proteome</keyword>
<evidence type="ECO:0000313" key="3">
    <source>
        <dbReference type="EMBL" id="GMH13541.1"/>
    </source>
</evidence>
<name>A0AAD3SNJ6_NEPGR</name>
<evidence type="ECO:0000259" key="2">
    <source>
        <dbReference type="Pfam" id="PF01425"/>
    </source>
</evidence>
<dbReference type="SUPFAM" id="SSF75304">
    <property type="entry name" value="Amidase signature (AS) enzymes"/>
    <property type="match status" value="1"/>
</dbReference>
<proteinExistence type="predicted"/>
<protein>
    <recommendedName>
        <fullName evidence="2">Amidase domain-containing protein</fullName>
    </recommendedName>
</protein>
<dbReference type="Proteomes" id="UP001279734">
    <property type="component" value="Unassembled WGS sequence"/>
</dbReference>
<evidence type="ECO:0000256" key="1">
    <source>
        <dbReference type="SAM" id="MobiDB-lite"/>
    </source>
</evidence>
<dbReference type="PANTHER" id="PTHR42678:SF25">
    <property type="entry name" value="AMIDASE C869.01"/>
    <property type="match status" value="1"/>
</dbReference>
<gene>
    <name evidence="3" type="ORF">Nepgr_015382</name>
</gene>
<comment type="caution">
    <text evidence="3">The sequence shown here is derived from an EMBL/GenBank/DDBJ whole genome shotgun (WGS) entry which is preliminary data.</text>
</comment>
<dbReference type="PANTHER" id="PTHR42678">
    <property type="entry name" value="AMIDASE"/>
    <property type="match status" value="1"/>
</dbReference>
<feature type="region of interest" description="Disordered" evidence="1">
    <location>
        <begin position="493"/>
        <end position="512"/>
    </location>
</feature>
<reference evidence="3" key="1">
    <citation type="submission" date="2023-05" db="EMBL/GenBank/DDBJ databases">
        <title>Nepenthes gracilis genome sequencing.</title>
        <authorList>
            <person name="Fukushima K."/>
        </authorList>
    </citation>
    <scope>NUCLEOTIDE SEQUENCE</scope>
    <source>
        <strain evidence="3">SING2019-196</strain>
    </source>
</reference>